<evidence type="ECO:0000313" key="2">
    <source>
        <dbReference type="Proteomes" id="UP000027265"/>
    </source>
</evidence>
<sequence>MFTSTSPSLPLSEIQHLIPPPLLYPSALFSLPLPFDHSFPFNTPLLHSSSLIPLLTNAFPSLLLSPFPICPYLSSFLLFLPPSPLLSFSSSYSPPPIPPLLSTSPLHLLHFLPTAPTAPPAPSQPPYPLLPGPISPLLFLNYHQQLYCSQSLNKQLHPIPA</sequence>
<name>A0A067Q4U0_9AGAM</name>
<keyword evidence="2" id="KW-1185">Reference proteome</keyword>
<organism evidence="1 2">
    <name type="scientific">Jaapia argillacea MUCL 33604</name>
    <dbReference type="NCBI Taxonomy" id="933084"/>
    <lineage>
        <taxon>Eukaryota</taxon>
        <taxon>Fungi</taxon>
        <taxon>Dikarya</taxon>
        <taxon>Basidiomycota</taxon>
        <taxon>Agaricomycotina</taxon>
        <taxon>Agaricomycetes</taxon>
        <taxon>Agaricomycetidae</taxon>
        <taxon>Jaapiales</taxon>
        <taxon>Jaapiaceae</taxon>
        <taxon>Jaapia</taxon>
    </lineage>
</organism>
<evidence type="ECO:0000313" key="1">
    <source>
        <dbReference type="EMBL" id="KDQ58497.1"/>
    </source>
</evidence>
<dbReference type="EMBL" id="KL197717">
    <property type="protein sequence ID" value="KDQ58497.1"/>
    <property type="molecule type" value="Genomic_DNA"/>
</dbReference>
<protein>
    <submittedName>
        <fullName evidence="1">Uncharacterized protein</fullName>
    </submittedName>
</protein>
<accession>A0A067Q4U0</accession>
<dbReference type="AlphaFoldDB" id="A0A067Q4U0"/>
<gene>
    <name evidence="1" type="ORF">JAAARDRAFT_716686</name>
</gene>
<dbReference type="Proteomes" id="UP000027265">
    <property type="component" value="Unassembled WGS sequence"/>
</dbReference>
<proteinExistence type="predicted"/>
<dbReference type="InParanoid" id="A0A067Q4U0"/>
<dbReference type="HOGENOM" id="CLU_1643959_0_0_1"/>
<reference evidence="2" key="1">
    <citation type="journal article" date="2014" name="Proc. Natl. Acad. Sci. U.S.A.">
        <title>Extensive sampling of basidiomycete genomes demonstrates inadequacy of the white-rot/brown-rot paradigm for wood decay fungi.</title>
        <authorList>
            <person name="Riley R."/>
            <person name="Salamov A.A."/>
            <person name="Brown D.W."/>
            <person name="Nagy L.G."/>
            <person name="Floudas D."/>
            <person name="Held B.W."/>
            <person name="Levasseur A."/>
            <person name="Lombard V."/>
            <person name="Morin E."/>
            <person name="Otillar R."/>
            <person name="Lindquist E.A."/>
            <person name="Sun H."/>
            <person name="LaButti K.M."/>
            <person name="Schmutz J."/>
            <person name="Jabbour D."/>
            <person name="Luo H."/>
            <person name="Baker S.E."/>
            <person name="Pisabarro A.G."/>
            <person name="Walton J.D."/>
            <person name="Blanchette R.A."/>
            <person name="Henrissat B."/>
            <person name="Martin F."/>
            <person name="Cullen D."/>
            <person name="Hibbett D.S."/>
            <person name="Grigoriev I.V."/>
        </authorList>
    </citation>
    <scope>NUCLEOTIDE SEQUENCE [LARGE SCALE GENOMIC DNA]</scope>
    <source>
        <strain evidence="2">MUCL 33604</strain>
    </source>
</reference>